<dbReference type="RefSeq" id="WP_002796497.1">
    <property type="nucleotide sequence ID" value="NZ_HE973753.1"/>
</dbReference>
<dbReference type="InterPro" id="IPR027417">
    <property type="entry name" value="P-loop_NTPase"/>
</dbReference>
<dbReference type="AlphaFoldDB" id="I4HNE1"/>
<dbReference type="Gene3D" id="3.40.50.300">
    <property type="entry name" value="P-loop containing nucleotide triphosphate hydrolases"/>
    <property type="match status" value="1"/>
</dbReference>
<evidence type="ECO:0000313" key="1">
    <source>
        <dbReference type="EMBL" id="CCI23565.1"/>
    </source>
</evidence>
<organism evidence="1 2">
    <name type="scientific">Microcystis aeruginosa PCC 9809</name>
    <dbReference type="NCBI Taxonomy" id="1160285"/>
    <lineage>
        <taxon>Bacteria</taxon>
        <taxon>Bacillati</taxon>
        <taxon>Cyanobacteriota</taxon>
        <taxon>Cyanophyceae</taxon>
        <taxon>Oscillatoriophycideae</taxon>
        <taxon>Chroococcales</taxon>
        <taxon>Microcystaceae</taxon>
        <taxon>Microcystis</taxon>
    </lineage>
</organism>
<evidence type="ECO:0000313" key="2">
    <source>
        <dbReference type="Proteomes" id="UP000004775"/>
    </source>
</evidence>
<dbReference type="PANTHER" id="PTHR42957">
    <property type="entry name" value="HELICASE MJ1565-RELATED"/>
    <property type="match status" value="1"/>
</dbReference>
<gene>
    <name evidence="1" type="ORF">MICAH_2390010</name>
</gene>
<name>I4HNE1_MICAE</name>
<proteinExistence type="predicted"/>
<dbReference type="InterPro" id="IPR008571">
    <property type="entry name" value="HerA-like"/>
</dbReference>
<dbReference type="EMBL" id="CAIO01000156">
    <property type="protein sequence ID" value="CCI23565.1"/>
    <property type="molecule type" value="Genomic_DNA"/>
</dbReference>
<dbReference type="PANTHER" id="PTHR42957:SF1">
    <property type="entry name" value="HELICASE MJ1565-RELATED"/>
    <property type="match status" value="1"/>
</dbReference>
<dbReference type="HOGENOM" id="CLU_031945_0_0_3"/>
<reference evidence="1 2" key="1">
    <citation type="submission" date="2012-04" db="EMBL/GenBank/DDBJ databases">
        <authorList>
            <person name="Genoscope - CEA"/>
        </authorList>
    </citation>
    <scope>NUCLEOTIDE SEQUENCE [LARGE SCALE GENOMIC DNA]</scope>
    <source>
        <strain evidence="1 2">9809</strain>
    </source>
</reference>
<comment type="caution">
    <text evidence="1">The sequence shown here is derived from an EMBL/GenBank/DDBJ whole genome shotgun (WGS) entry which is preliminary data.</text>
</comment>
<dbReference type="SUPFAM" id="SSF52540">
    <property type="entry name" value="P-loop containing nucleoside triphosphate hydrolases"/>
    <property type="match status" value="1"/>
</dbReference>
<sequence length="566" mass="63125">MVEYISIGSTRNRQFYGIVRSSSLGNELLGRLGFLRFNAGNSNISVLCQIISVDRRNTVHEDGSFGPVIAARGSIPYLSSIGDYEEAIAKPIAQQVNGSAAPLRANPPSGSQIVSLDDNSLMSEEEQKNPQIIFNSFAPDKSEGYLRYPGSLVGEAINVPIICKSFNPADDNGWGEARHAIFLGRSGSGKTHAAKIMLALYLLSTRTMGAFIPDGKGDFIRPSGRDLNLRNFLEANGRNVQVIHIEDLRLENTDQLQELLSIENFQRLVAPSIAPDKWRLLLELTLEKFTDEDEKLIVEGDKAISQEKFLEKFNDSLEFVYAETGKKLDVRIEKLKKSQEDNLTKITSLWNRVLKRFTEGEKLIDIVDHVLIEGKIYFLNIDSYNTSVNVFILGTLYKRFRSRALNLYKSRQKYANAIVYVDEANRFIPQSPKDEKQKELQEKLIDGIKTTRQYGLAWWLADQRPSAISKDAFTQMGTFFFGKGMTAVADQTNMESVLGKDGCNVYSYVATMGGSPFVASGQFIGVGSSESVAVPMQFFKDWQTLADQNNETLDACIQAGTTNNNS</sequence>
<accession>I4HNE1</accession>
<dbReference type="Proteomes" id="UP000004775">
    <property type="component" value="Unassembled WGS sequence"/>
</dbReference>
<protein>
    <submittedName>
        <fullName evidence="1">Genome sequencing data, contig C313</fullName>
    </submittedName>
</protein>